<dbReference type="Proteomes" id="UP000324091">
    <property type="component" value="Unassembled WGS sequence"/>
</dbReference>
<evidence type="ECO:0000256" key="1">
    <source>
        <dbReference type="SAM" id="MobiDB-lite"/>
    </source>
</evidence>
<sequence length="263" mass="30279">MSRDLSWSCSSLVYSKDQLFTLRSSAALPEERPDVPPELKRRRRRRRARVERHARRKRYGPILTSIIMGNVRSLPNKMDELAALTRHQREYQECWRDSSLFICVHWFFTDPLQFAYQLNIGVDDAVIYLLHTSLTHLEKAGSTGTVLAPFLFTLYTVEFTYCSSSCQLQKFSDDSAAVGLITDGDDGEYRGLIEDFVDWSLRNNPPDQRHITDRDRRRMDRLVRRASSVLGYPLGSMEVVGNGRMMAKLSSMLNNTSHPLQAL</sequence>
<comment type="caution">
    <text evidence="2">The sequence shown here is derived from an EMBL/GenBank/DDBJ whole genome shotgun (WGS) entry which is preliminary data.</text>
</comment>
<protein>
    <submittedName>
        <fullName evidence="2">Uncharacterized protein</fullName>
    </submittedName>
</protein>
<feature type="compositionally biased region" description="Basic and acidic residues" evidence="1">
    <location>
        <begin position="30"/>
        <end position="39"/>
    </location>
</feature>
<organism evidence="2 3">
    <name type="scientific">Takifugu flavidus</name>
    <name type="common">sansaifugu</name>
    <dbReference type="NCBI Taxonomy" id="433684"/>
    <lineage>
        <taxon>Eukaryota</taxon>
        <taxon>Metazoa</taxon>
        <taxon>Chordata</taxon>
        <taxon>Craniata</taxon>
        <taxon>Vertebrata</taxon>
        <taxon>Euteleostomi</taxon>
        <taxon>Actinopterygii</taxon>
        <taxon>Neopterygii</taxon>
        <taxon>Teleostei</taxon>
        <taxon>Neoteleostei</taxon>
        <taxon>Acanthomorphata</taxon>
        <taxon>Eupercaria</taxon>
        <taxon>Tetraodontiformes</taxon>
        <taxon>Tetradontoidea</taxon>
        <taxon>Tetraodontidae</taxon>
        <taxon>Takifugu</taxon>
    </lineage>
</organism>
<keyword evidence="3" id="KW-1185">Reference proteome</keyword>
<dbReference type="AlphaFoldDB" id="A0A5C6MMP2"/>
<accession>A0A5C6MMP2</accession>
<dbReference type="EMBL" id="RHFK02000157">
    <property type="protein sequence ID" value="TWW54637.1"/>
    <property type="molecule type" value="Genomic_DNA"/>
</dbReference>
<reference evidence="2 3" key="1">
    <citation type="submission" date="2019-04" db="EMBL/GenBank/DDBJ databases">
        <title>Chromosome genome assembly for Takifugu flavidus.</title>
        <authorList>
            <person name="Xiao S."/>
        </authorList>
    </citation>
    <scope>NUCLEOTIDE SEQUENCE [LARGE SCALE GENOMIC DNA]</scope>
    <source>
        <strain evidence="2">HTHZ2018</strain>
        <tissue evidence="2">Muscle</tissue>
    </source>
</reference>
<evidence type="ECO:0000313" key="2">
    <source>
        <dbReference type="EMBL" id="TWW54637.1"/>
    </source>
</evidence>
<proteinExistence type="predicted"/>
<evidence type="ECO:0000313" key="3">
    <source>
        <dbReference type="Proteomes" id="UP000324091"/>
    </source>
</evidence>
<gene>
    <name evidence="2" type="ORF">D4764_0220180</name>
</gene>
<name>A0A5C6MMP2_9TELE</name>
<feature type="compositionally biased region" description="Basic residues" evidence="1">
    <location>
        <begin position="40"/>
        <end position="53"/>
    </location>
</feature>
<feature type="region of interest" description="Disordered" evidence="1">
    <location>
        <begin position="30"/>
        <end position="53"/>
    </location>
</feature>